<dbReference type="AlphaFoldDB" id="A0A1I1JSR0"/>
<evidence type="ECO:0000259" key="2">
    <source>
        <dbReference type="Pfam" id="PF12680"/>
    </source>
</evidence>
<sequence>MFARDIPICAAVVALALAAPAYSAEEGETFVVEAAYAAVSAGDVDAAVDMLTEDAVFAVVPAPGRMGAPALAGKEAIRGWWAGTYKDNGRVEVSDLKLDGGRATFTCLYYGDHFETLGISPAEFDGTAILRDGKIRVLVWSYTEAYEPKLKAAFAKAAN</sequence>
<dbReference type="OrthoDB" id="7865683at2"/>
<dbReference type="Proteomes" id="UP000198728">
    <property type="component" value="Unassembled WGS sequence"/>
</dbReference>
<dbReference type="InterPro" id="IPR037401">
    <property type="entry name" value="SnoaL-like"/>
</dbReference>
<gene>
    <name evidence="3" type="ORF">SAMN04488094_105245</name>
</gene>
<dbReference type="InterPro" id="IPR010916">
    <property type="entry name" value="TonB_box_CS"/>
</dbReference>
<dbReference type="EMBL" id="FOLG01000005">
    <property type="protein sequence ID" value="SFC51405.1"/>
    <property type="molecule type" value="Genomic_DNA"/>
</dbReference>
<evidence type="ECO:0000313" key="4">
    <source>
        <dbReference type="Proteomes" id="UP000198728"/>
    </source>
</evidence>
<dbReference type="InterPro" id="IPR032710">
    <property type="entry name" value="NTF2-like_dom_sf"/>
</dbReference>
<keyword evidence="1" id="KW-0732">Signal</keyword>
<evidence type="ECO:0000313" key="3">
    <source>
        <dbReference type="EMBL" id="SFC51405.1"/>
    </source>
</evidence>
<feature type="signal peptide" evidence="1">
    <location>
        <begin position="1"/>
        <end position="24"/>
    </location>
</feature>
<organism evidence="3 4">
    <name type="scientific">Tropicimonas isoalkanivorans</name>
    <dbReference type="NCBI Taxonomy" id="441112"/>
    <lineage>
        <taxon>Bacteria</taxon>
        <taxon>Pseudomonadati</taxon>
        <taxon>Pseudomonadota</taxon>
        <taxon>Alphaproteobacteria</taxon>
        <taxon>Rhodobacterales</taxon>
        <taxon>Roseobacteraceae</taxon>
        <taxon>Tropicimonas</taxon>
    </lineage>
</organism>
<dbReference type="PROSITE" id="PS00430">
    <property type="entry name" value="TONB_DEPENDENT_REC_1"/>
    <property type="match status" value="1"/>
</dbReference>
<name>A0A1I1JSR0_9RHOB</name>
<protein>
    <submittedName>
        <fullName evidence="3">SnoaL-like domain-containing protein</fullName>
    </submittedName>
</protein>
<dbReference type="Gene3D" id="3.10.450.50">
    <property type="match status" value="1"/>
</dbReference>
<dbReference type="SUPFAM" id="SSF54427">
    <property type="entry name" value="NTF2-like"/>
    <property type="match status" value="1"/>
</dbReference>
<reference evidence="3 4" key="1">
    <citation type="submission" date="2016-10" db="EMBL/GenBank/DDBJ databases">
        <authorList>
            <person name="de Groot N.N."/>
        </authorList>
    </citation>
    <scope>NUCLEOTIDE SEQUENCE [LARGE SCALE GENOMIC DNA]</scope>
    <source>
        <strain evidence="3 4">DSM 19548</strain>
    </source>
</reference>
<proteinExistence type="predicted"/>
<accession>A0A1I1JSR0</accession>
<evidence type="ECO:0000256" key="1">
    <source>
        <dbReference type="SAM" id="SignalP"/>
    </source>
</evidence>
<feature type="chain" id="PRO_5011458291" evidence="1">
    <location>
        <begin position="25"/>
        <end position="159"/>
    </location>
</feature>
<dbReference type="RefSeq" id="WP_093360793.1">
    <property type="nucleotide sequence ID" value="NZ_FOLG01000005.1"/>
</dbReference>
<dbReference type="Pfam" id="PF12680">
    <property type="entry name" value="SnoaL_2"/>
    <property type="match status" value="1"/>
</dbReference>
<feature type="domain" description="SnoaL-like" evidence="2">
    <location>
        <begin position="32"/>
        <end position="135"/>
    </location>
</feature>
<keyword evidence="4" id="KW-1185">Reference proteome</keyword>